<dbReference type="Pfam" id="PF01471">
    <property type="entry name" value="PG_binding_1"/>
    <property type="match status" value="1"/>
</dbReference>
<dbReference type="InterPro" id="IPR036365">
    <property type="entry name" value="PGBD-like_sf"/>
</dbReference>
<dbReference type="Pfam" id="PF13401">
    <property type="entry name" value="AAA_22"/>
    <property type="match status" value="1"/>
</dbReference>
<dbReference type="Gene3D" id="1.10.101.10">
    <property type="entry name" value="PGBD-like superfamily/PGBD"/>
    <property type="match status" value="1"/>
</dbReference>
<evidence type="ECO:0000313" key="3">
    <source>
        <dbReference type="Proteomes" id="UP000007883"/>
    </source>
</evidence>
<dbReference type="InterPro" id="IPR052026">
    <property type="entry name" value="ExeA_AAA_ATPase_DNA-bind"/>
</dbReference>
<dbReference type="InterPro" id="IPR036366">
    <property type="entry name" value="PGBDSf"/>
</dbReference>
<dbReference type="Proteomes" id="UP000007883">
    <property type="component" value="Chromosome"/>
</dbReference>
<dbReference type="STRING" id="983917.RGE_10120"/>
<dbReference type="Gene3D" id="3.90.70.10">
    <property type="entry name" value="Cysteine proteinases"/>
    <property type="match status" value="1"/>
</dbReference>
<reference evidence="2 3" key="1">
    <citation type="journal article" date="2012" name="J. Bacteriol.">
        <title>Complete genome sequence of phototrophic betaproteobacterium Rubrivivax gelatinosus IL144.</title>
        <authorList>
            <person name="Nagashima S."/>
            <person name="Kamimura A."/>
            <person name="Shimizu T."/>
            <person name="Nakamura-isaki S."/>
            <person name="Aono E."/>
            <person name="Sakamoto K."/>
            <person name="Ichikawa N."/>
            <person name="Nakazawa H."/>
            <person name="Sekine M."/>
            <person name="Yamazaki S."/>
            <person name="Fujita N."/>
            <person name="Shimada K."/>
            <person name="Hanada S."/>
            <person name="Nagashima K.V.P."/>
        </authorList>
    </citation>
    <scope>NUCLEOTIDE SEQUENCE [LARGE SCALE GENOMIC DNA]</scope>
    <source>
        <strain evidence="3">NBRC 100245 / IL144</strain>
    </source>
</reference>
<dbReference type="HOGENOM" id="CLU_024125_2_1_4"/>
<dbReference type="eggNOG" id="COG3267">
    <property type="taxonomic scope" value="Bacteria"/>
</dbReference>
<gene>
    <name evidence="2" type="primary">exeA</name>
    <name evidence="2" type="ordered locus">RGE_10120</name>
</gene>
<dbReference type="RefSeq" id="WP_014427224.1">
    <property type="nucleotide sequence ID" value="NC_017075.1"/>
</dbReference>
<name>I0HMW6_RUBGI</name>
<dbReference type="InterPro" id="IPR049945">
    <property type="entry name" value="AAA_22"/>
</dbReference>
<dbReference type="GO" id="GO:0016887">
    <property type="term" value="F:ATP hydrolysis activity"/>
    <property type="evidence" value="ECO:0007669"/>
    <property type="project" value="InterPro"/>
</dbReference>
<dbReference type="InterPro" id="IPR002477">
    <property type="entry name" value="Peptidoglycan-bd-like"/>
</dbReference>
<dbReference type="SMART" id="SM00382">
    <property type="entry name" value="AAA"/>
    <property type="match status" value="1"/>
</dbReference>
<dbReference type="EMBL" id="AP012320">
    <property type="protein sequence ID" value="BAL94353.1"/>
    <property type="molecule type" value="Genomic_DNA"/>
</dbReference>
<dbReference type="AlphaFoldDB" id="I0HMW6"/>
<keyword evidence="3" id="KW-1185">Reference proteome</keyword>
<sequence length="550" mass="57855">MNVESFFGLAREPFSIAPDPRFLYPAEQHREALELLNYGLARGASFVLLTGEIGAGKTTLWRTFLEQLPSNVDVASVVNPKLGVDALIARVFEDLQVELPAGDGPVDMIDALHGHLLLAHAQGRRTLIVIDEAQALSHEVLEQLRLLTNLDSSGRKLQVLLIGQPELREMLTRPELEPLAQRIVVRFHLGALSETQTAAYIEHRLAVAGYEGALPFDGESLGLVQRFSGGVPRRINVLCDRALAIAAETGTRRIGREILERAAHDVAGPPVLPAARHAPAPALAPAPAVAGGTAATWAFGAGVAAAIAGGLLLAPAWRDPAPAAKPAVAAAPVPAPASAAPVAIAAASQASAPETAPAVEAAAAASAPSSEAWFTPLAADEALAWRALARLWGATPAAGEPCAALAATGLSCWSGRVGLPTLRQLDRPGLLHLIDERGRSAHVLLVGLSEDSATLQLGEHRERVPLLALARWWRGDFATLWKPPAAADTLARRLHALDGEPAEDADAASIARRVSNFQRARGLAVDGIAGPQTQMLLARAERRGEPRLGD</sequence>
<dbReference type="SUPFAM" id="SSF47090">
    <property type="entry name" value="PGBD-like"/>
    <property type="match status" value="1"/>
</dbReference>
<accession>I0HMW6</accession>
<dbReference type="PANTHER" id="PTHR35894">
    <property type="entry name" value="GENERAL SECRETION PATHWAY PROTEIN A-RELATED"/>
    <property type="match status" value="1"/>
</dbReference>
<dbReference type="CDD" id="cd00009">
    <property type="entry name" value="AAA"/>
    <property type="match status" value="1"/>
</dbReference>
<dbReference type="InterPro" id="IPR003593">
    <property type="entry name" value="AAA+_ATPase"/>
</dbReference>
<feature type="domain" description="AAA+ ATPase" evidence="1">
    <location>
        <begin position="43"/>
        <end position="189"/>
    </location>
</feature>
<evidence type="ECO:0000313" key="2">
    <source>
        <dbReference type="EMBL" id="BAL94353.1"/>
    </source>
</evidence>
<dbReference type="SUPFAM" id="SSF52540">
    <property type="entry name" value="P-loop containing nucleoside triphosphate hydrolases"/>
    <property type="match status" value="1"/>
</dbReference>
<dbReference type="PANTHER" id="PTHR35894:SF1">
    <property type="entry name" value="PHOSPHORIBULOKINASE _ URIDINE KINASE FAMILY"/>
    <property type="match status" value="1"/>
</dbReference>
<proteinExistence type="predicted"/>
<evidence type="ECO:0000259" key="1">
    <source>
        <dbReference type="SMART" id="SM00382"/>
    </source>
</evidence>
<dbReference type="InterPro" id="IPR027417">
    <property type="entry name" value="P-loop_NTPase"/>
</dbReference>
<dbReference type="Gene3D" id="3.40.50.300">
    <property type="entry name" value="P-loop containing nucleotide triphosphate hydrolases"/>
    <property type="match status" value="1"/>
</dbReference>
<dbReference type="KEGG" id="rge:RGE_10120"/>
<dbReference type="PATRIC" id="fig|983917.3.peg.987"/>
<protein>
    <submittedName>
        <fullName evidence="2">General secretion pathway protein A ExeA</fullName>
    </submittedName>
</protein>
<organism evidence="2 3">
    <name type="scientific">Rubrivivax gelatinosus (strain NBRC 100245 / IL144)</name>
    <dbReference type="NCBI Taxonomy" id="983917"/>
    <lineage>
        <taxon>Bacteria</taxon>
        <taxon>Pseudomonadati</taxon>
        <taxon>Pseudomonadota</taxon>
        <taxon>Betaproteobacteria</taxon>
        <taxon>Burkholderiales</taxon>
        <taxon>Sphaerotilaceae</taxon>
        <taxon>Rubrivivax</taxon>
    </lineage>
</organism>